<dbReference type="EMBL" id="GL832983">
    <property type="protein sequence ID" value="EGD78458.1"/>
    <property type="molecule type" value="Genomic_DNA"/>
</dbReference>
<dbReference type="Proteomes" id="UP000007799">
    <property type="component" value="Unassembled WGS sequence"/>
</dbReference>
<accession>F2UMV9</accession>
<proteinExistence type="predicted"/>
<dbReference type="GeneID" id="16069952"/>
<evidence type="ECO:0000313" key="1">
    <source>
        <dbReference type="EMBL" id="EGD78458.1"/>
    </source>
</evidence>
<keyword evidence="2" id="KW-1185">Reference proteome</keyword>
<protein>
    <submittedName>
        <fullName evidence="1">Uncharacterized protein</fullName>
    </submittedName>
</protein>
<organism evidence="2">
    <name type="scientific">Salpingoeca rosetta (strain ATCC 50818 / BSB-021)</name>
    <dbReference type="NCBI Taxonomy" id="946362"/>
    <lineage>
        <taxon>Eukaryota</taxon>
        <taxon>Choanoflagellata</taxon>
        <taxon>Craspedida</taxon>
        <taxon>Salpingoecidae</taxon>
        <taxon>Salpingoeca</taxon>
    </lineage>
</organism>
<dbReference type="InParanoid" id="F2UMV9"/>
<reference evidence="1" key="1">
    <citation type="submission" date="2009-08" db="EMBL/GenBank/DDBJ databases">
        <title>Annotation of Salpingoeca rosetta.</title>
        <authorList>
            <consortium name="The Broad Institute Genome Sequencing Platform"/>
            <person name="Russ C."/>
            <person name="Cuomo C."/>
            <person name="Burger G."/>
            <person name="Gray M.W."/>
            <person name="Holland P.W.H."/>
            <person name="King N."/>
            <person name="Lang F.B.F."/>
            <person name="Roger A.J."/>
            <person name="Ruiz-Trillo I."/>
            <person name="Young S.K."/>
            <person name="Zeng Q."/>
            <person name="Gargeya S."/>
            <person name="Alvarado L."/>
            <person name="Berlin A."/>
            <person name="Chapman S.B."/>
            <person name="Chen Z."/>
            <person name="Freedman E."/>
            <person name="Gellesch M."/>
            <person name="Goldberg J."/>
            <person name="Griggs A."/>
            <person name="Gujja S."/>
            <person name="Heilman E."/>
            <person name="Heiman D."/>
            <person name="Howarth C."/>
            <person name="Mehta T."/>
            <person name="Neiman D."/>
            <person name="Pearson M."/>
            <person name="Roberts A."/>
            <person name="Saif S."/>
            <person name="Shea T."/>
            <person name="Shenoy N."/>
            <person name="Sisk P."/>
            <person name="Stolte C."/>
            <person name="Sykes S."/>
            <person name="White J."/>
            <person name="Yandava C."/>
            <person name="Haas B."/>
            <person name="Nusbaum C."/>
            <person name="Birren B."/>
        </authorList>
    </citation>
    <scope>NUCLEOTIDE SEQUENCE [LARGE SCALE GENOMIC DNA]</scope>
    <source>
        <strain evidence="1">ATCC 50818</strain>
    </source>
</reference>
<sequence>MVTVARAFYRRWSCEKDEEGDVFLVSYDATHTAINILRGKRFLEYEVAVDDKPGLISIQCREYRMTSHRHGDFYYLGSVEHSREDLDGIANSYSGSRYHMWNDNCRSFCDWFTHKLGLGKFCALLGFPVGSHHSGWGHVWYALTSITGTIVKDTALKIAFIAGIKSQASRVHKFGVPFVGGPRKIKSIRLKDVEWLA</sequence>
<dbReference type="AlphaFoldDB" id="F2UMV9"/>
<name>F2UMV9_SALR5</name>
<dbReference type="KEGG" id="sre:PTSG_09153"/>
<dbReference type="RefSeq" id="XP_004989407.1">
    <property type="nucleotide sequence ID" value="XM_004989350.1"/>
</dbReference>
<gene>
    <name evidence="1" type="ORF">PTSG_09153</name>
</gene>
<evidence type="ECO:0000313" key="2">
    <source>
        <dbReference type="Proteomes" id="UP000007799"/>
    </source>
</evidence>